<dbReference type="OrthoDB" id="6214753at2"/>
<proteinExistence type="predicted"/>
<dbReference type="AlphaFoldDB" id="A0A1M6CXL9"/>
<accession>A0A1M6CXL9</accession>
<evidence type="ECO:0000313" key="1">
    <source>
        <dbReference type="EMBL" id="SHI65825.1"/>
    </source>
</evidence>
<reference evidence="2" key="1">
    <citation type="submission" date="2016-11" db="EMBL/GenBank/DDBJ databases">
        <authorList>
            <person name="Varghese N."/>
            <person name="Submissions S."/>
        </authorList>
    </citation>
    <scope>NUCLEOTIDE SEQUENCE [LARGE SCALE GENOMIC DNA]</scope>
    <source>
        <strain evidence="2">DSM 16219</strain>
    </source>
</reference>
<sequence>MTVKTLLEKAAKYEIEPYKKVRNLPATHVPYTGAPQKHSLDSEKLILIVDPFSSNTFYYEFAMADIDHAEKLPSLVNSEGESVTMVRIWVRKGSLAVRATPFVVEDTRQKMKEAGIPHGWLIKEDNGI</sequence>
<dbReference type="STRING" id="1121393.SAMN02745216_00357"/>
<dbReference type="EMBL" id="FQZU01000001">
    <property type="protein sequence ID" value="SHI65825.1"/>
    <property type="molecule type" value="Genomic_DNA"/>
</dbReference>
<organism evidence="1 2">
    <name type="scientific">Desulfatibacillum alkenivorans DSM 16219</name>
    <dbReference type="NCBI Taxonomy" id="1121393"/>
    <lineage>
        <taxon>Bacteria</taxon>
        <taxon>Pseudomonadati</taxon>
        <taxon>Thermodesulfobacteriota</taxon>
        <taxon>Desulfobacteria</taxon>
        <taxon>Desulfobacterales</taxon>
        <taxon>Desulfatibacillaceae</taxon>
        <taxon>Desulfatibacillum</taxon>
    </lineage>
</organism>
<gene>
    <name evidence="1" type="ORF">SAMN02745216_00357</name>
</gene>
<name>A0A1M6CXL9_9BACT</name>
<protein>
    <submittedName>
        <fullName evidence="1">Inorganic pyrophosphatase</fullName>
    </submittedName>
</protein>
<dbReference type="RefSeq" id="WP_073472350.1">
    <property type="nucleotide sequence ID" value="NZ_FQZU01000001.1"/>
</dbReference>
<evidence type="ECO:0000313" key="2">
    <source>
        <dbReference type="Proteomes" id="UP000183994"/>
    </source>
</evidence>
<dbReference type="Proteomes" id="UP000183994">
    <property type="component" value="Unassembled WGS sequence"/>
</dbReference>
<keyword evidence="2" id="KW-1185">Reference proteome</keyword>